<dbReference type="SUPFAM" id="SSF53850">
    <property type="entry name" value="Periplasmic binding protein-like II"/>
    <property type="match status" value="1"/>
</dbReference>
<sequence>MVNFNNLDLNLLRTLDVLLAEHNVTRAAERLNLSQPSVSVHLSKLRMLFNDQLLIPSSRGMRPTVFAEEMRLPLREALSAIETALNHSLTFHPEQFDKTWKLAAADYAEQVAIQPMMNRILGMSSHCRLSIRHMIPERLPQQLERGEIDLAFHLREDALGTLKSRTVLKETYVLTGRRNHPMLQETLDLPCFCQLSHAIVSPNGGGFMGVTDEILKQQGQRRNVVLSLPNFQSLISALKQSDLVALVPSRLVTNDPELRVIAAPIDLPTFELVMLWHERSNHDPAHQWLRNQFSSSHISSD</sequence>
<feature type="domain" description="HTH lysR-type" evidence="5">
    <location>
        <begin position="7"/>
        <end position="64"/>
    </location>
</feature>
<organism evidence="6 7">
    <name type="scientific">Vibrio gazogenes DSM 21264 = NBRC 103151</name>
    <dbReference type="NCBI Taxonomy" id="1123492"/>
    <lineage>
        <taxon>Bacteria</taxon>
        <taxon>Pseudomonadati</taxon>
        <taxon>Pseudomonadota</taxon>
        <taxon>Gammaproteobacteria</taxon>
        <taxon>Vibrionales</taxon>
        <taxon>Vibrionaceae</taxon>
        <taxon>Vibrio</taxon>
    </lineage>
</organism>
<dbReference type="GO" id="GO:0003700">
    <property type="term" value="F:DNA-binding transcription factor activity"/>
    <property type="evidence" value="ECO:0007669"/>
    <property type="project" value="InterPro"/>
</dbReference>
<keyword evidence="7" id="KW-1185">Reference proteome</keyword>
<dbReference type="InterPro" id="IPR036388">
    <property type="entry name" value="WH-like_DNA-bd_sf"/>
</dbReference>
<dbReference type="Pfam" id="PF03466">
    <property type="entry name" value="LysR_substrate"/>
    <property type="match status" value="1"/>
</dbReference>
<dbReference type="InterPro" id="IPR050389">
    <property type="entry name" value="LysR-type_TF"/>
</dbReference>
<reference evidence="7" key="1">
    <citation type="submission" date="2016-11" db="EMBL/GenBank/DDBJ databases">
        <authorList>
            <person name="Varghese N."/>
            <person name="Submissions S."/>
        </authorList>
    </citation>
    <scope>NUCLEOTIDE SEQUENCE [LARGE SCALE GENOMIC DNA]</scope>
    <source>
        <strain evidence="7">DSM 21264</strain>
    </source>
</reference>
<keyword evidence="2" id="KW-0805">Transcription regulation</keyword>
<dbReference type="InterPro" id="IPR000847">
    <property type="entry name" value="LysR_HTH_N"/>
</dbReference>
<evidence type="ECO:0000313" key="6">
    <source>
        <dbReference type="EMBL" id="SHF04868.1"/>
    </source>
</evidence>
<dbReference type="PROSITE" id="PS50931">
    <property type="entry name" value="HTH_LYSR"/>
    <property type="match status" value="1"/>
</dbReference>
<dbReference type="Pfam" id="PF00126">
    <property type="entry name" value="HTH_1"/>
    <property type="match status" value="1"/>
</dbReference>
<evidence type="ECO:0000313" key="7">
    <source>
        <dbReference type="Proteomes" id="UP000184159"/>
    </source>
</evidence>
<evidence type="ECO:0000259" key="5">
    <source>
        <dbReference type="PROSITE" id="PS50931"/>
    </source>
</evidence>
<dbReference type="PANTHER" id="PTHR30118:SF15">
    <property type="entry name" value="TRANSCRIPTIONAL REGULATORY PROTEIN"/>
    <property type="match status" value="1"/>
</dbReference>
<dbReference type="InterPro" id="IPR005119">
    <property type="entry name" value="LysR_subst-bd"/>
</dbReference>
<dbReference type="Gene3D" id="1.10.10.10">
    <property type="entry name" value="Winged helix-like DNA-binding domain superfamily/Winged helix DNA-binding domain"/>
    <property type="match status" value="1"/>
</dbReference>
<dbReference type="PANTHER" id="PTHR30118">
    <property type="entry name" value="HTH-TYPE TRANSCRIPTIONAL REGULATOR LEUO-RELATED"/>
    <property type="match status" value="1"/>
</dbReference>
<dbReference type="Proteomes" id="UP000184159">
    <property type="component" value="Unassembled WGS sequence"/>
</dbReference>
<dbReference type="InterPro" id="IPR036390">
    <property type="entry name" value="WH_DNA-bd_sf"/>
</dbReference>
<dbReference type="EMBL" id="FQUH01000005">
    <property type="protein sequence ID" value="SHF04868.1"/>
    <property type="molecule type" value="Genomic_DNA"/>
</dbReference>
<dbReference type="Gene3D" id="3.40.190.10">
    <property type="entry name" value="Periplasmic binding protein-like II"/>
    <property type="match status" value="2"/>
</dbReference>
<protein>
    <submittedName>
        <fullName evidence="6">DNA-binding transcriptional regulator, LysR family</fullName>
    </submittedName>
</protein>
<evidence type="ECO:0000256" key="1">
    <source>
        <dbReference type="ARBA" id="ARBA00009437"/>
    </source>
</evidence>
<keyword evidence="3 6" id="KW-0238">DNA-binding</keyword>
<name>A0A1M4YGR5_VIBGA</name>
<accession>A0A1M4YGR5</accession>
<keyword evidence="4" id="KW-0804">Transcription</keyword>
<evidence type="ECO:0000256" key="4">
    <source>
        <dbReference type="ARBA" id="ARBA00023163"/>
    </source>
</evidence>
<dbReference type="AlphaFoldDB" id="A0A1M4YGR5"/>
<comment type="similarity">
    <text evidence="1">Belongs to the LysR transcriptional regulatory family.</text>
</comment>
<dbReference type="RefSeq" id="WP_072957071.1">
    <property type="nucleotide sequence ID" value="NZ_FQUH01000005.1"/>
</dbReference>
<evidence type="ECO:0000256" key="2">
    <source>
        <dbReference type="ARBA" id="ARBA00023015"/>
    </source>
</evidence>
<proteinExistence type="inferred from homology"/>
<gene>
    <name evidence="6" type="ORF">SAMN02745781_01311</name>
</gene>
<evidence type="ECO:0000256" key="3">
    <source>
        <dbReference type="ARBA" id="ARBA00023125"/>
    </source>
</evidence>
<dbReference type="GO" id="GO:0003677">
    <property type="term" value="F:DNA binding"/>
    <property type="evidence" value="ECO:0007669"/>
    <property type="project" value="UniProtKB-KW"/>
</dbReference>
<dbReference type="SUPFAM" id="SSF46785">
    <property type="entry name" value="Winged helix' DNA-binding domain"/>
    <property type="match status" value="1"/>
</dbReference>